<dbReference type="PANTHER" id="PTHR13439:SF72">
    <property type="entry name" value="TLC DOMAIN-CONTAINING PROTEIN"/>
    <property type="match status" value="1"/>
</dbReference>
<dbReference type="Proteomes" id="UP001151295">
    <property type="component" value="Unassembled WGS sequence"/>
</dbReference>
<feature type="transmembrane region" description="Helical" evidence="1">
    <location>
        <begin position="40"/>
        <end position="61"/>
    </location>
</feature>
<organism evidence="2 3">
    <name type="scientific">Coemansia umbellata</name>
    <dbReference type="NCBI Taxonomy" id="1424467"/>
    <lineage>
        <taxon>Eukaryota</taxon>
        <taxon>Fungi</taxon>
        <taxon>Fungi incertae sedis</taxon>
        <taxon>Zoopagomycota</taxon>
        <taxon>Kickxellomycotina</taxon>
        <taxon>Kickxellomycetes</taxon>
        <taxon>Kickxellales</taxon>
        <taxon>Kickxellaceae</taxon>
        <taxon>Coemansia</taxon>
    </lineage>
</organism>
<accession>A0ABQ8PQ61</accession>
<gene>
    <name evidence="2" type="ORF">EDC05_002336</name>
</gene>
<feature type="transmembrane region" description="Helical" evidence="1">
    <location>
        <begin position="160"/>
        <end position="182"/>
    </location>
</feature>
<sequence>MPLLPIPFSFVAGAAVGSLGLNALFHAVRRKRIITTEKQLAWVLTFATCVVVTLGSIKYVLPAFSHGFDVTQLVLSDPFSLVLLGFFFSYLVWDLVLGILYYRSTIAVLTGYIHHLFYIGLSVFAAKRGVSAIFCLLFYNELPTIFLALGSLRKEWRSDTLFAITFFSTRIALHTMLLMEFFQHSEIRFLWKIMFLVLPMHLYWFYGAMRVQNAVLVAGQGNTKNIAIE</sequence>
<keyword evidence="1" id="KW-0812">Transmembrane</keyword>
<keyword evidence="1" id="KW-1133">Transmembrane helix</keyword>
<evidence type="ECO:0008006" key="4">
    <source>
        <dbReference type="Google" id="ProtNLM"/>
    </source>
</evidence>
<comment type="caution">
    <text evidence="2">The sequence shown here is derived from an EMBL/GenBank/DDBJ whole genome shotgun (WGS) entry which is preliminary data.</text>
</comment>
<evidence type="ECO:0000313" key="3">
    <source>
        <dbReference type="Proteomes" id="UP001151295"/>
    </source>
</evidence>
<evidence type="ECO:0000313" key="2">
    <source>
        <dbReference type="EMBL" id="KAJ1993260.1"/>
    </source>
</evidence>
<keyword evidence="1" id="KW-0472">Membrane</keyword>
<reference evidence="2" key="1">
    <citation type="submission" date="2022-07" db="EMBL/GenBank/DDBJ databases">
        <title>Phylogenomic reconstructions and comparative analyses of Kickxellomycotina fungi.</title>
        <authorList>
            <person name="Reynolds N.K."/>
            <person name="Stajich J.E."/>
            <person name="Barry K."/>
            <person name="Grigoriev I.V."/>
            <person name="Crous P."/>
            <person name="Smith M.E."/>
        </authorList>
    </citation>
    <scope>NUCLEOTIDE SEQUENCE</scope>
    <source>
        <strain evidence="2">BCRC 34882</strain>
    </source>
</reference>
<proteinExistence type="predicted"/>
<keyword evidence="3" id="KW-1185">Reference proteome</keyword>
<name>A0ABQ8PQ61_9FUNG</name>
<feature type="transmembrane region" description="Helical" evidence="1">
    <location>
        <begin position="189"/>
        <end position="206"/>
    </location>
</feature>
<feature type="transmembrane region" description="Helical" evidence="1">
    <location>
        <begin position="6"/>
        <end position="28"/>
    </location>
</feature>
<dbReference type="InterPro" id="IPR050846">
    <property type="entry name" value="TLCD"/>
</dbReference>
<dbReference type="EMBL" id="JANBQD010000020">
    <property type="protein sequence ID" value="KAJ1993260.1"/>
    <property type="molecule type" value="Genomic_DNA"/>
</dbReference>
<evidence type="ECO:0000256" key="1">
    <source>
        <dbReference type="SAM" id="Phobius"/>
    </source>
</evidence>
<protein>
    <recommendedName>
        <fullName evidence="4">TLC domain-containing protein</fullName>
    </recommendedName>
</protein>
<dbReference type="PANTHER" id="PTHR13439">
    <property type="entry name" value="CT120 PROTEIN"/>
    <property type="match status" value="1"/>
</dbReference>
<feature type="transmembrane region" description="Helical" evidence="1">
    <location>
        <begin position="81"/>
        <end position="104"/>
    </location>
</feature>